<dbReference type="Proteomes" id="UP000540698">
    <property type="component" value="Unassembled WGS sequence"/>
</dbReference>
<dbReference type="EMBL" id="JAAXOS010000001">
    <property type="protein sequence ID" value="NKY24953.1"/>
    <property type="molecule type" value="Genomic_DNA"/>
</dbReference>
<evidence type="ECO:0008006" key="4">
    <source>
        <dbReference type="Google" id="ProtNLM"/>
    </source>
</evidence>
<dbReference type="InterPro" id="IPR011042">
    <property type="entry name" value="6-blade_b-propeller_TolB-like"/>
</dbReference>
<accession>A0A7X6R176</accession>
<dbReference type="PANTHER" id="PTHR47572">
    <property type="entry name" value="LIPOPROTEIN-RELATED"/>
    <property type="match status" value="1"/>
</dbReference>
<reference evidence="2 3" key="1">
    <citation type="submission" date="2020-04" db="EMBL/GenBank/DDBJ databases">
        <title>MicrobeNet Type strains.</title>
        <authorList>
            <person name="Nicholson A.C."/>
        </authorList>
    </citation>
    <scope>NUCLEOTIDE SEQUENCE [LARGE SCALE GENOMIC DNA]</scope>
    <source>
        <strain evidence="2 3">DSM 44956</strain>
    </source>
</reference>
<dbReference type="InterPro" id="IPR051262">
    <property type="entry name" value="SMP-30/CGR1_Lactonase"/>
</dbReference>
<evidence type="ECO:0000313" key="2">
    <source>
        <dbReference type="EMBL" id="NKY24953.1"/>
    </source>
</evidence>
<dbReference type="RefSeq" id="WP_062967525.1">
    <property type="nucleotide sequence ID" value="NZ_JAAXOS010000001.1"/>
</dbReference>
<dbReference type="Gene3D" id="2.120.10.30">
    <property type="entry name" value="TolB, C-terminal domain"/>
    <property type="match status" value="1"/>
</dbReference>
<dbReference type="PANTHER" id="PTHR47572:SF4">
    <property type="entry name" value="LACTONASE DRP35"/>
    <property type="match status" value="1"/>
</dbReference>
<evidence type="ECO:0000313" key="3">
    <source>
        <dbReference type="Proteomes" id="UP000540698"/>
    </source>
</evidence>
<name>A0A7X6R176_9NOCA</name>
<gene>
    <name evidence="2" type="ORF">HGB38_01690</name>
</gene>
<comment type="similarity">
    <text evidence="1">Belongs to the SMP-30/CGR1 family.</text>
</comment>
<proteinExistence type="inferred from homology"/>
<keyword evidence="3" id="KW-1185">Reference proteome</keyword>
<organism evidence="2 3">
    <name type="scientific">Nocardia gamkensis</name>
    <dbReference type="NCBI Taxonomy" id="352869"/>
    <lineage>
        <taxon>Bacteria</taxon>
        <taxon>Bacillati</taxon>
        <taxon>Actinomycetota</taxon>
        <taxon>Actinomycetes</taxon>
        <taxon>Mycobacteriales</taxon>
        <taxon>Nocardiaceae</taxon>
        <taxon>Nocardia</taxon>
    </lineage>
</organism>
<dbReference type="AlphaFoldDB" id="A0A7X6R176"/>
<protein>
    <recommendedName>
        <fullName evidence="4">SMP-30/Gluconolactonase/LRE-like region domain-containing protein</fullName>
    </recommendedName>
</protein>
<comment type="caution">
    <text evidence="2">The sequence shown here is derived from an EMBL/GenBank/DDBJ whole genome shotgun (WGS) entry which is preliminary data.</text>
</comment>
<evidence type="ECO:0000256" key="1">
    <source>
        <dbReference type="ARBA" id="ARBA00008853"/>
    </source>
</evidence>
<sequence length="349" mass="37026">MLSSTARATDDLQPAGPLKVLAHVPQPGKPEGIAVDPHDGSIWTGSNRANSEAVLWHFDRDGNLLRTYTVLDHSEASPYGVNGVTLDGSGYVYALDYSGSRAVRLDPLTGSQSLYATFPDLPECGAGRITECEPRSPGGDRPAWPNWATFDPAGNMYVSDLDQATIWKVPAGGGLAEIWYQNAQFASWYSLNGMQFDAEGRLTFVHTLSTELDNLARGAIYRLTVTPDGNPGVLTEVTTTGIAADGLAIDSVGNLYVPVTNQLPVQGGPALIADAIEIYSPAGKRLATVAPPNSQEVPVPLDAPASVAFSGNHLLITNHANNSLDPGHFAIMDLPTNKTGLPLNYPILP</sequence>
<dbReference type="SUPFAM" id="SSF101898">
    <property type="entry name" value="NHL repeat"/>
    <property type="match status" value="1"/>
</dbReference>